<reference evidence="1" key="1">
    <citation type="submission" date="2017-05" db="EMBL/GenBank/DDBJ databases">
        <title>Complete and WGS of Bordetella genogroups.</title>
        <authorList>
            <person name="Spilker T."/>
            <person name="Lipuma J."/>
        </authorList>
    </citation>
    <scope>NUCLEOTIDE SEQUENCE</scope>
    <source>
        <strain evidence="1">AU21707</strain>
    </source>
</reference>
<name>A0A261R5A6_9BORD</name>
<dbReference type="InterPro" id="IPR029044">
    <property type="entry name" value="Nucleotide-diphossugar_trans"/>
</dbReference>
<comment type="caution">
    <text evidence="1">The sequence shown here is derived from an EMBL/GenBank/DDBJ whole genome shotgun (WGS) entry which is preliminary data.</text>
</comment>
<accession>A0A261R5A6</accession>
<protein>
    <submittedName>
        <fullName evidence="1">Glycosyl transferase</fullName>
    </submittedName>
</protein>
<dbReference type="OrthoDB" id="583646at2"/>
<dbReference type="AlphaFoldDB" id="A0A261R5A6"/>
<dbReference type="Proteomes" id="UP000216857">
    <property type="component" value="Unassembled WGS sequence"/>
</dbReference>
<dbReference type="EMBL" id="NEVJ01000003">
    <property type="protein sequence ID" value="OZI20225.1"/>
    <property type="molecule type" value="Genomic_DNA"/>
</dbReference>
<sequence>MQDTMQIFVGCDPNNGDLEQMMVLDYSLRKHASLPVHIQWMRLTRDSASPWYCDPAAGRGWRTETWSTPFSALRWSLPACVGYRGRALYMDADMLVLDDLAGLWTMPLHDKAVMAARHNGSHNGSHDGAPTGRPDWLYCVTLWDCARARRHLPALDDMRKDPQAHRRLKKYFSRRPELIQAVDPRYNCIDGENRAVDEIGILHYSDMSTQFSHRYAMARRQAEGGEHWYDGPVRAHPRADLAALFDRYFQEALDAGHRPDDYRAPAFGPLPKASQQDYPGNVRRVRQGWTRRLFASAGLFKRA</sequence>
<gene>
    <name evidence="1" type="ORF">CAL26_22060</name>
</gene>
<proteinExistence type="predicted"/>
<dbReference type="RefSeq" id="WP_094848827.1">
    <property type="nucleotide sequence ID" value="NZ_NEVJ01000003.1"/>
</dbReference>
<evidence type="ECO:0000313" key="2">
    <source>
        <dbReference type="Proteomes" id="UP000216857"/>
    </source>
</evidence>
<organism evidence="1 2">
    <name type="scientific">Bordetella genomosp. 9</name>
    <dbReference type="NCBI Taxonomy" id="1416803"/>
    <lineage>
        <taxon>Bacteria</taxon>
        <taxon>Pseudomonadati</taxon>
        <taxon>Pseudomonadota</taxon>
        <taxon>Betaproteobacteria</taxon>
        <taxon>Burkholderiales</taxon>
        <taxon>Alcaligenaceae</taxon>
        <taxon>Bordetella</taxon>
    </lineage>
</organism>
<evidence type="ECO:0000313" key="1">
    <source>
        <dbReference type="EMBL" id="OZI20225.1"/>
    </source>
</evidence>
<keyword evidence="1" id="KW-0808">Transferase</keyword>
<dbReference type="GO" id="GO:0016740">
    <property type="term" value="F:transferase activity"/>
    <property type="evidence" value="ECO:0007669"/>
    <property type="project" value="UniProtKB-KW"/>
</dbReference>
<dbReference type="SUPFAM" id="SSF53448">
    <property type="entry name" value="Nucleotide-diphospho-sugar transferases"/>
    <property type="match status" value="1"/>
</dbReference>
<dbReference type="Gene3D" id="3.90.550.10">
    <property type="entry name" value="Spore Coat Polysaccharide Biosynthesis Protein SpsA, Chain A"/>
    <property type="match status" value="1"/>
</dbReference>
<keyword evidence="2" id="KW-1185">Reference proteome</keyword>